<protein>
    <submittedName>
        <fullName evidence="1">Uncharacterized protein</fullName>
    </submittedName>
</protein>
<organism evidence="1 2">
    <name type="scientific">Colletotrichum chrysophilum</name>
    <dbReference type="NCBI Taxonomy" id="1836956"/>
    <lineage>
        <taxon>Eukaryota</taxon>
        <taxon>Fungi</taxon>
        <taxon>Dikarya</taxon>
        <taxon>Ascomycota</taxon>
        <taxon>Pezizomycotina</taxon>
        <taxon>Sordariomycetes</taxon>
        <taxon>Hypocreomycetidae</taxon>
        <taxon>Glomerellales</taxon>
        <taxon>Glomerellaceae</taxon>
        <taxon>Colletotrichum</taxon>
        <taxon>Colletotrichum gloeosporioides species complex</taxon>
    </lineage>
</organism>
<accession>A0AAD9B2P1</accession>
<gene>
    <name evidence="1" type="ORF">CCHR01_01027</name>
</gene>
<evidence type="ECO:0000313" key="1">
    <source>
        <dbReference type="EMBL" id="KAK1856279.1"/>
    </source>
</evidence>
<sequence>MIGLGICCKGQLQPGEACRQAPERFMARIWKTRKDTRWKPKATITYNPACSAAASRHVEPHVIAIGGSFGGTATRAAELAHSSHPLSAPAANLNFVSQLFCVCHFHHHHQHDQRHNLPPLLCRGSAARSRPTPFTDAIALRVFRPSLLVPGQPGLACAVERTSVAV</sequence>
<evidence type="ECO:0000313" key="2">
    <source>
        <dbReference type="Proteomes" id="UP001243330"/>
    </source>
</evidence>
<dbReference type="AlphaFoldDB" id="A0AAD9B2P1"/>
<proteinExistence type="predicted"/>
<comment type="caution">
    <text evidence="1">The sequence shown here is derived from an EMBL/GenBank/DDBJ whole genome shotgun (WGS) entry which is preliminary data.</text>
</comment>
<dbReference type="EMBL" id="JAQOWY010000010">
    <property type="protein sequence ID" value="KAK1856279.1"/>
    <property type="molecule type" value="Genomic_DNA"/>
</dbReference>
<keyword evidence="2" id="KW-1185">Reference proteome</keyword>
<reference evidence="1" key="1">
    <citation type="submission" date="2023-01" db="EMBL/GenBank/DDBJ databases">
        <title>Colletotrichum chrysophilum M932 genome sequence.</title>
        <authorList>
            <person name="Baroncelli R."/>
        </authorList>
    </citation>
    <scope>NUCLEOTIDE SEQUENCE</scope>
    <source>
        <strain evidence="1">M932</strain>
    </source>
</reference>
<name>A0AAD9B2P1_9PEZI</name>
<dbReference type="Proteomes" id="UP001243330">
    <property type="component" value="Unassembled WGS sequence"/>
</dbReference>